<keyword evidence="2" id="KW-1185">Reference proteome</keyword>
<dbReference type="EMBL" id="CP015772">
    <property type="protein sequence ID" value="ANH83100.1"/>
    <property type="molecule type" value="Genomic_DNA"/>
</dbReference>
<organism evidence="1 2">
    <name type="scientific">Niabella ginsenosidivorans</name>
    <dbReference type="NCBI Taxonomy" id="1176587"/>
    <lineage>
        <taxon>Bacteria</taxon>
        <taxon>Pseudomonadati</taxon>
        <taxon>Bacteroidota</taxon>
        <taxon>Chitinophagia</taxon>
        <taxon>Chitinophagales</taxon>
        <taxon>Chitinophagaceae</taxon>
        <taxon>Niabella</taxon>
    </lineage>
</organism>
<protein>
    <submittedName>
        <fullName evidence="1">Uncharacterized protein</fullName>
    </submittedName>
</protein>
<name>A0A1A9I8R1_9BACT</name>
<dbReference type="Proteomes" id="UP000077667">
    <property type="component" value="Chromosome"/>
</dbReference>
<reference evidence="1 2" key="1">
    <citation type="submission" date="2016-05" db="EMBL/GenBank/DDBJ databases">
        <title>Niabella ginsenosidivorans BS26 whole genome sequencing.</title>
        <authorList>
            <person name="Im W.T."/>
            <person name="Siddiqi M.Z."/>
        </authorList>
    </citation>
    <scope>NUCLEOTIDE SEQUENCE [LARGE SCALE GENOMIC DNA]</scope>
    <source>
        <strain evidence="1 2">BS26</strain>
    </source>
</reference>
<dbReference type="KEGG" id="nia:A8C56_20840"/>
<evidence type="ECO:0000313" key="1">
    <source>
        <dbReference type="EMBL" id="ANH83100.1"/>
    </source>
</evidence>
<dbReference type="AlphaFoldDB" id="A0A1A9I8R1"/>
<dbReference type="STRING" id="1176587.A8C56_20840"/>
<gene>
    <name evidence="1" type="ORF">A8C56_20840</name>
</gene>
<sequence>MNTFALEIWDDEGRKCSFYSVRRIHASENETDLFFNKYDQLPEYKRAAQQLLSFILDSIGDEHGAIDALFNRFENEVTGLPNKGRVQIGALVFLYPNFPLRLYALRIKNREDLVVLFNGGVKSAQTNQASSGLNIKWREACRFAQRIEEALRTREIIVDAKNRKLKSSDNSSEIIL</sequence>
<evidence type="ECO:0000313" key="2">
    <source>
        <dbReference type="Proteomes" id="UP000077667"/>
    </source>
</evidence>
<accession>A0A1A9I8R1</accession>
<proteinExistence type="predicted"/>